<feature type="domain" description="AGC-kinase C-terminal" evidence="11">
    <location>
        <begin position="287"/>
        <end position="347"/>
    </location>
</feature>
<dbReference type="FunFam" id="1.10.510.10:FF:001024">
    <property type="entry name" value="AGC protein kinase"/>
    <property type="match status" value="1"/>
</dbReference>
<dbReference type="Proteomes" id="UP000008068">
    <property type="component" value="Unassembled WGS sequence"/>
</dbReference>
<organism evidence="13">
    <name type="scientific">Caenorhabditis brenneri</name>
    <name type="common">Nematode worm</name>
    <dbReference type="NCBI Taxonomy" id="135651"/>
    <lineage>
        <taxon>Eukaryota</taxon>
        <taxon>Metazoa</taxon>
        <taxon>Ecdysozoa</taxon>
        <taxon>Nematoda</taxon>
        <taxon>Chromadorea</taxon>
        <taxon>Rhabditida</taxon>
        <taxon>Rhabditina</taxon>
        <taxon>Rhabditomorpha</taxon>
        <taxon>Rhabditoidea</taxon>
        <taxon>Rhabditidae</taxon>
        <taxon>Peloderinae</taxon>
        <taxon>Caenorhabditis</taxon>
    </lineage>
</organism>
<gene>
    <name evidence="12" type="ORF">CAEBREN_21266</name>
</gene>
<dbReference type="STRING" id="135651.G0P3C7"/>
<evidence type="ECO:0000256" key="9">
    <source>
        <dbReference type="SAM" id="MobiDB-lite"/>
    </source>
</evidence>
<dbReference type="eggNOG" id="KOG0598">
    <property type="taxonomic scope" value="Eukaryota"/>
</dbReference>
<dbReference type="InterPro" id="IPR000961">
    <property type="entry name" value="AGC-kinase_C"/>
</dbReference>
<evidence type="ECO:0000259" key="11">
    <source>
        <dbReference type="PROSITE" id="PS51285"/>
    </source>
</evidence>
<dbReference type="Gene3D" id="3.30.200.20">
    <property type="entry name" value="Phosphorylase Kinase, domain 1"/>
    <property type="match status" value="1"/>
</dbReference>
<keyword evidence="1 8" id="KW-0723">Serine/threonine-protein kinase</keyword>
<feature type="domain" description="Protein kinase" evidence="10">
    <location>
        <begin position="29"/>
        <end position="286"/>
    </location>
</feature>
<dbReference type="AlphaFoldDB" id="G0P3C7"/>
<evidence type="ECO:0000256" key="5">
    <source>
        <dbReference type="ARBA" id="ARBA00022777"/>
    </source>
</evidence>
<name>G0P3C7_CAEBE</name>
<dbReference type="PROSITE" id="PS50011">
    <property type="entry name" value="PROTEIN_KINASE_DOM"/>
    <property type="match status" value="1"/>
</dbReference>
<dbReference type="InterPro" id="IPR011009">
    <property type="entry name" value="Kinase-like_dom_sf"/>
</dbReference>
<dbReference type="InterPro" id="IPR000719">
    <property type="entry name" value="Prot_kinase_dom"/>
</dbReference>
<evidence type="ECO:0000256" key="1">
    <source>
        <dbReference type="ARBA" id="ARBA00022527"/>
    </source>
</evidence>
<dbReference type="OrthoDB" id="347657at2759"/>
<keyword evidence="13" id="KW-1185">Reference proteome</keyword>
<dbReference type="Pfam" id="PF00069">
    <property type="entry name" value="Pkinase"/>
    <property type="match status" value="1"/>
</dbReference>
<keyword evidence="5" id="KW-0418">Kinase</keyword>
<comment type="similarity">
    <text evidence="8">Belongs to the protein kinase superfamily.</text>
</comment>
<evidence type="ECO:0000313" key="13">
    <source>
        <dbReference type="Proteomes" id="UP000008068"/>
    </source>
</evidence>
<keyword evidence="2" id="KW-0597">Phosphoprotein</keyword>
<dbReference type="PROSITE" id="PS51285">
    <property type="entry name" value="AGC_KINASE_CTER"/>
    <property type="match status" value="1"/>
</dbReference>
<feature type="binding site" evidence="7">
    <location>
        <position position="61"/>
    </location>
    <ligand>
        <name>ATP</name>
        <dbReference type="ChEBI" id="CHEBI:30616"/>
    </ligand>
</feature>
<dbReference type="EMBL" id="GL380040">
    <property type="protein sequence ID" value="EGT43928.1"/>
    <property type="molecule type" value="Genomic_DNA"/>
</dbReference>
<dbReference type="SUPFAM" id="SSF56112">
    <property type="entry name" value="Protein kinase-like (PK-like)"/>
    <property type="match status" value="1"/>
</dbReference>
<dbReference type="PANTHER" id="PTHR24351">
    <property type="entry name" value="RIBOSOMAL PROTEIN S6 KINASE"/>
    <property type="match status" value="1"/>
</dbReference>
<keyword evidence="6 7" id="KW-0067">ATP-binding</keyword>
<evidence type="ECO:0000256" key="3">
    <source>
        <dbReference type="ARBA" id="ARBA00022679"/>
    </source>
</evidence>
<protein>
    <recommendedName>
        <fullName evidence="14">Protein kinase domain-containing protein</fullName>
    </recommendedName>
</protein>
<reference evidence="13" key="1">
    <citation type="submission" date="2011-07" db="EMBL/GenBank/DDBJ databases">
        <authorList>
            <consortium name="Caenorhabditis brenneri Sequencing and Analysis Consortium"/>
            <person name="Wilson R.K."/>
        </authorList>
    </citation>
    <scope>NUCLEOTIDE SEQUENCE [LARGE SCALE GENOMIC DNA]</scope>
    <source>
        <strain evidence="13">PB2801</strain>
    </source>
</reference>
<dbReference type="InterPro" id="IPR017441">
    <property type="entry name" value="Protein_kinase_ATP_BS"/>
</dbReference>
<evidence type="ECO:0000313" key="12">
    <source>
        <dbReference type="EMBL" id="EGT43928.1"/>
    </source>
</evidence>
<evidence type="ECO:0000256" key="2">
    <source>
        <dbReference type="ARBA" id="ARBA00022553"/>
    </source>
</evidence>
<evidence type="ECO:0000259" key="10">
    <source>
        <dbReference type="PROSITE" id="PS50011"/>
    </source>
</evidence>
<dbReference type="HOGENOM" id="CLU_000288_63_5_1"/>
<dbReference type="InterPro" id="IPR008271">
    <property type="entry name" value="Ser/Thr_kinase_AS"/>
</dbReference>
<dbReference type="PROSITE" id="PS00108">
    <property type="entry name" value="PROTEIN_KINASE_ST"/>
    <property type="match status" value="1"/>
</dbReference>
<dbReference type="GO" id="GO:0005524">
    <property type="term" value="F:ATP binding"/>
    <property type="evidence" value="ECO:0007669"/>
    <property type="project" value="UniProtKB-UniRule"/>
</dbReference>
<feature type="compositionally biased region" description="Basic and acidic residues" evidence="9">
    <location>
        <begin position="1"/>
        <end position="17"/>
    </location>
</feature>
<sequence>MSEEELPKAEKNGENNRENNVPTATADQFLILKHIGSGAYGEVAAVKKLVGNDENQIYAMKAMEKKKMGKNKKMVEHEWKLLTSINNPFFMTMRYSFQTHRHIVFVMPFAGGGDMLTMMEKSCLTEKSAEFYLCELVEGIGYLHENEILHRDVKLENLLVGHDGHLLITDYGLSATSCNSDDAIEGTIGTRHTMAPEIHLKKRYGPACDWWSVGITYCDMRSSKSVFDGDDSVQYSESTVKKRPRIPNCLSPRERSLVNKLIVRDPAQRLGGGVDGTSAIKQHDYFKNVLWQDVILKKLVPPFIPSNEMITNFECFPEHQKGSQFPSFEHPVNLYWENIDYTHPSLI</sequence>
<dbReference type="OMA" id="IGTRHTM"/>
<dbReference type="Gene3D" id="1.10.510.10">
    <property type="entry name" value="Transferase(Phosphotransferase) domain 1"/>
    <property type="match status" value="1"/>
</dbReference>
<proteinExistence type="inferred from homology"/>
<evidence type="ECO:0000256" key="8">
    <source>
        <dbReference type="RuleBase" id="RU000304"/>
    </source>
</evidence>
<evidence type="ECO:0008006" key="14">
    <source>
        <dbReference type="Google" id="ProtNLM"/>
    </source>
</evidence>
<accession>G0P3C7</accession>
<evidence type="ECO:0000256" key="4">
    <source>
        <dbReference type="ARBA" id="ARBA00022741"/>
    </source>
</evidence>
<dbReference type="InParanoid" id="G0P3C7"/>
<keyword evidence="3" id="KW-0808">Transferase</keyword>
<dbReference type="PROSITE" id="PS00107">
    <property type="entry name" value="PROTEIN_KINASE_ATP"/>
    <property type="match status" value="1"/>
</dbReference>
<dbReference type="FunCoup" id="G0P3C7">
    <property type="interactions" value="57"/>
</dbReference>
<keyword evidence="4 7" id="KW-0547">Nucleotide-binding</keyword>
<evidence type="ECO:0000256" key="6">
    <source>
        <dbReference type="ARBA" id="ARBA00022840"/>
    </source>
</evidence>
<dbReference type="SMART" id="SM00220">
    <property type="entry name" value="S_TKc"/>
    <property type="match status" value="1"/>
</dbReference>
<feature type="region of interest" description="Disordered" evidence="9">
    <location>
        <begin position="1"/>
        <end position="22"/>
    </location>
</feature>
<dbReference type="GO" id="GO:0004674">
    <property type="term" value="F:protein serine/threonine kinase activity"/>
    <property type="evidence" value="ECO:0007669"/>
    <property type="project" value="UniProtKB-KW"/>
</dbReference>
<evidence type="ECO:0000256" key="7">
    <source>
        <dbReference type="PROSITE-ProRule" id="PRU10141"/>
    </source>
</evidence>